<dbReference type="Proteomes" id="UP000222310">
    <property type="component" value="Unassembled WGS sequence"/>
</dbReference>
<dbReference type="RefSeq" id="WP_099067854.1">
    <property type="nucleotide sequence ID" value="NZ_LAHD01000013.1"/>
</dbReference>
<sequence length="276" mass="30294">MSITGKFTNIPNGNIVPTVSGNRLSATFKMEATFTNPSGSDDCAGGEYRQYVKGVFKCNGKEVTHQLCTTYLSKENLQEDGCPPEKCTAYGYRSCDYKKQEYTPTRDKGCTFSADDTPSITSNPGDEVEIDLSFVGQLIDTKKPDKILAQAIWTVKGTGKLVAQKLSTVEDTITKTNERLSVQAIYNCETDTWDFNVIISRPSGLPPIHSSEIEVQFLDATGKLLNILTAQRGQLTEVGGTNLKSAVAMYQVSTGKTLPASLFVKFREDTYSMNLQ</sequence>
<protein>
    <submittedName>
        <fullName evidence="1">Uncharacterized protein</fullName>
    </submittedName>
</protein>
<dbReference type="GeneID" id="57092369"/>
<proteinExistence type="predicted"/>
<gene>
    <name evidence="1" type="ORF">VF08_06905</name>
</gene>
<comment type="caution">
    <text evidence="1">The sequence shown here is derived from an EMBL/GenBank/DDBJ whole genome shotgun (WGS) entry which is preliminary data.</text>
</comment>
<organism evidence="1 2">
    <name type="scientific">Nostoc linckia z8</name>
    <dbReference type="NCBI Taxonomy" id="1628746"/>
    <lineage>
        <taxon>Bacteria</taxon>
        <taxon>Bacillati</taxon>
        <taxon>Cyanobacteriota</taxon>
        <taxon>Cyanophyceae</taxon>
        <taxon>Nostocales</taxon>
        <taxon>Nostocaceae</taxon>
        <taxon>Nostoc</taxon>
    </lineage>
</organism>
<dbReference type="AlphaFoldDB" id="A0A9Q5ZES1"/>
<evidence type="ECO:0000313" key="2">
    <source>
        <dbReference type="Proteomes" id="UP000222310"/>
    </source>
</evidence>
<reference evidence="1 2" key="1">
    <citation type="submission" date="2015-02" db="EMBL/GenBank/DDBJ databases">
        <title>Nostoc linckia genome annotation.</title>
        <authorList>
            <person name="Zhou Z."/>
        </authorList>
    </citation>
    <scope>NUCLEOTIDE SEQUENCE [LARGE SCALE GENOMIC DNA]</scope>
    <source>
        <strain evidence="2">z8</strain>
    </source>
</reference>
<dbReference type="EMBL" id="LAHD01000013">
    <property type="protein sequence ID" value="PHK05709.1"/>
    <property type="molecule type" value="Genomic_DNA"/>
</dbReference>
<evidence type="ECO:0000313" key="1">
    <source>
        <dbReference type="EMBL" id="PHK05709.1"/>
    </source>
</evidence>
<accession>A0A9Q5ZES1</accession>
<name>A0A9Q5ZES1_NOSLI</name>